<evidence type="ECO:0000313" key="2">
    <source>
        <dbReference type="EMBL" id="GGD74545.1"/>
    </source>
</evidence>
<dbReference type="InterPro" id="IPR030395">
    <property type="entry name" value="GP_PDE_dom"/>
</dbReference>
<evidence type="ECO:0000313" key="3">
    <source>
        <dbReference type="Proteomes" id="UP000629365"/>
    </source>
</evidence>
<dbReference type="PROSITE" id="PS51704">
    <property type="entry name" value="GP_PDE"/>
    <property type="match status" value="1"/>
</dbReference>
<organism evidence="2 3">
    <name type="scientific">Microbacterium murale</name>
    <dbReference type="NCBI Taxonomy" id="1081040"/>
    <lineage>
        <taxon>Bacteria</taxon>
        <taxon>Bacillati</taxon>
        <taxon>Actinomycetota</taxon>
        <taxon>Actinomycetes</taxon>
        <taxon>Micrococcales</taxon>
        <taxon>Microbacteriaceae</taxon>
        <taxon>Microbacterium</taxon>
    </lineage>
</organism>
<keyword evidence="3" id="KW-1185">Reference proteome</keyword>
<protein>
    <recommendedName>
        <fullName evidence="1">GP-PDE domain-containing protein</fullName>
    </recommendedName>
</protein>
<proteinExistence type="predicted"/>
<dbReference type="Pfam" id="PF03009">
    <property type="entry name" value="GDPD"/>
    <property type="match status" value="1"/>
</dbReference>
<dbReference type="InterPro" id="IPR017946">
    <property type="entry name" value="PLC-like_Pdiesterase_TIM-brl"/>
</dbReference>
<sequence>MPASADLPSEDRVFLSESFDSGAIPESWNAIAGEWSVQDGELVGASTSEDAKITFGENRENFAIDVDVTFESAANSARWLALLIDGPADGSTPWQHAALRNGSSAGNGVEFAQRTAAGTWNVTDAAATATDIGIGTQAHLRVEVNGNVGTWYVDGEKIVTTRQLVRTADGVQGLIANGSVVHYDNLVLTEIDPLPPITLRQPGETGVIVGHRGNSSVAPENTMPAFVSTTRSGAEYFEIDISLSKDGVPVVMHDGTVDRTTDGTGAVSDLTLEQLRALDAGSWFSPAFAGTKVPTFEEVLTYVANGGTDVVIEYKGDWNVEDTQLTVDMIEAAGVENKVFAQSFSTTSVANFAAVAPDLPVGYLTGGIDSTIIDTAKQIGADAVNPSSATAESVASAHEAGLGVFVWTQDSPDAWASLTAMGVDGIITNRPDALRGWVQRYNQAPPEEPGTPEEPAANEQDIAVSIPEAGQPAGEFTWRFSSQEVVSLGEATPLGDSYIATGALNDIEITDTRSNPSSPWTLSGQASAFEADTESFESSALGWTPRLTAEGAGAVAGERVAPGEGDGLSRSAVLVSAPSEEFKGLEAAVVGADLDLRLPIGQGAGDYTSTLTVTVIQ</sequence>
<accession>A0ABQ1RNU4</accession>
<dbReference type="SUPFAM" id="SSF51695">
    <property type="entry name" value="PLC-like phosphodiesterases"/>
    <property type="match status" value="1"/>
</dbReference>
<dbReference type="PANTHER" id="PTHR46211">
    <property type="entry name" value="GLYCEROPHOSPHORYL DIESTER PHOSPHODIESTERASE"/>
    <property type="match status" value="1"/>
</dbReference>
<dbReference type="PANTHER" id="PTHR46211:SF1">
    <property type="entry name" value="GLYCEROPHOSPHODIESTER PHOSPHODIESTERASE, CYTOPLASMIC"/>
    <property type="match status" value="1"/>
</dbReference>
<dbReference type="EMBL" id="BMCM01000002">
    <property type="protein sequence ID" value="GGD74545.1"/>
    <property type="molecule type" value="Genomic_DNA"/>
</dbReference>
<feature type="domain" description="GP-PDE" evidence="1">
    <location>
        <begin position="206"/>
        <end position="438"/>
    </location>
</feature>
<reference evidence="3" key="1">
    <citation type="journal article" date="2019" name="Int. J. Syst. Evol. Microbiol.">
        <title>The Global Catalogue of Microorganisms (GCM) 10K type strain sequencing project: providing services to taxonomists for standard genome sequencing and annotation.</title>
        <authorList>
            <consortium name="The Broad Institute Genomics Platform"/>
            <consortium name="The Broad Institute Genome Sequencing Center for Infectious Disease"/>
            <person name="Wu L."/>
            <person name="Ma J."/>
        </authorList>
    </citation>
    <scope>NUCLEOTIDE SEQUENCE [LARGE SCALE GENOMIC DNA]</scope>
    <source>
        <strain evidence="3">CCM 7640</strain>
    </source>
</reference>
<evidence type="ECO:0000259" key="1">
    <source>
        <dbReference type="PROSITE" id="PS51704"/>
    </source>
</evidence>
<gene>
    <name evidence="2" type="ORF">GCM10007269_16910</name>
</gene>
<dbReference type="Proteomes" id="UP000629365">
    <property type="component" value="Unassembled WGS sequence"/>
</dbReference>
<name>A0ABQ1RNU4_9MICO</name>
<comment type="caution">
    <text evidence="2">The sequence shown here is derived from an EMBL/GenBank/DDBJ whole genome shotgun (WGS) entry which is preliminary data.</text>
</comment>
<dbReference type="Gene3D" id="2.60.120.560">
    <property type="entry name" value="Exo-inulinase, domain 1"/>
    <property type="match status" value="1"/>
</dbReference>
<dbReference type="Gene3D" id="3.20.20.190">
    <property type="entry name" value="Phosphatidylinositol (PI) phosphodiesterase"/>
    <property type="match status" value="1"/>
</dbReference>